<proteinExistence type="predicted"/>
<accession>A0A3S1A865</accession>
<reference evidence="1 2" key="1">
    <citation type="submission" date="2019-01" db="EMBL/GenBank/DDBJ databases">
        <title>A draft genome assembly of the solar-powered sea slug Elysia chlorotica.</title>
        <authorList>
            <person name="Cai H."/>
            <person name="Li Q."/>
            <person name="Fang X."/>
            <person name="Li J."/>
            <person name="Curtis N.E."/>
            <person name="Altenburger A."/>
            <person name="Shibata T."/>
            <person name="Feng M."/>
            <person name="Maeda T."/>
            <person name="Schwartz J.A."/>
            <person name="Shigenobu S."/>
            <person name="Lundholm N."/>
            <person name="Nishiyama T."/>
            <person name="Yang H."/>
            <person name="Hasebe M."/>
            <person name="Li S."/>
            <person name="Pierce S.K."/>
            <person name="Wang J."/>
        </authorList>
    </citation>
    <scope>NUCLEOTIDE SEQUENCE [LARGE SCALE GENOMIC DNA]</scope>
    <source>
        <strain evidence="1">EC2010</strain>
        <tissue evidence="1">Whole organism of an adult</tissue>
    </source>
</reference>
<name>A0A3S1A865_ELYCH</name>
<dbReference type="AlphaFoldDB" id="A0A3S1A865"/>
<protein>
    <submittedName>
        <fullName evidence="1">Uncharacterized protein</fullName>
    </submittedName>
</protein>
<dbReference type="EMBL" id="RQTK01000184">
    <property type="protein sequence ID" value="RUS85051.1"/>
    <property type="molecule type" value="Genomic_DNA"/>
</dbReference>
<comment type="caution">
    <text evidence="1">The sequence shown here is derived from an EMBL/GenBank/DDBJ whole genome shotgun (WGS) entry which is preliminary data.</text>
</comment>
<sequence>MRMRCSVASRVPTTSPFVMTSSLSRGSHLPFPSCNGHQRFTFSLTLLECCTLVRGSQCKPSSLSHSIPLFQTSIMSPVVRTHIDYSTTGTHNRKSCSQLGSEPFTWMVVDFTFWSFKVT</sequence>
<gene>
    <name evidence="1" type="ORF">EGW08_007188</name>
</gene>
<organism evidence="1 2">
    <name type="scientific">Elysia chlorotica</name>
    <name type="common">Eastern emerald elysia</name>
    <name type="synonym">Sea slug</name>
    <dbReference type="NCBI Taxonomy" id="188477"/>
    <lineage>
        <taxon>Eukaryota</taxon>
        <taxon>Metazoa</taxon>
        <taxon>Spiralia</taxon>
        <taxon>Lophotrochozoa</taxon>
        <taxon>Mollusca</taxon>
        <taxon>Gastropoda</taxon>
        <taxon>Heterobranchia</taxon>
        <taxon>Euthyneura</taxon>
        <taxon>Panpulmonata</taxon>
        <taxon>Sacoglossa</taxon>
        <taxon>Placobranchoidea</taxon>
        <taxon>Plakobranchidae</taxon>
        <taxon>Elysia</taxon>
    </lineage>
</organism>
<evidence type="ECO:0000313" key="1">
    <source>
        <dbReference type="EMBL" id="RUS85051.1"/>
    </source>
</evidence>
<keyword evidence="2" id="KW-1185">Reference proteome</keyword>
<evidence type="ECO:0000313" key="2">
    <source>
        <dbReference type="Proteomes" id="UP000271974"/>
    </source>
</evidence>
<dbReference type="Proteomes" id="UP000271974">
    <property type="component" value="Unassembled WGS sequence"/>
</dbReference>